<dbReference type="Proteomes" id="UP001499951">
    <property type="component" value="Unassembled WGS sequence"/>
</dbReference>
<dbReference type="CDD" id="cd06454">
    <property type="entry name" value="KBL_like"/>
    <property type="match status" value="1"/>
</dbReference>
<keyword evidence="4" id="KW-0032">Aminotransferase</keyword>
<evidence type="ECO:0000256" key="1">
    <source>
        <dbReference type="ARBA" id="ARBA00001933"/>
    </source>
</evidence>
<dbReference type="Gene3D" id="3.40.640.10">
    <property type="entry name" value="Type I PLP-dependent aspartate aminotransferase-like (Major domain)"/>
    <property type="match status" value="1"/>
</dbReference>
<keyword evidence="5" id="KW-1185">Reference proteome</keyword>
<feature type="domain" description="Aminotransferase class I/classII large" evidence="3">
    <location>
        <begin position="48"/>
        <end position="390"/>
    </location>
</feature>
<dbReference type="PANTHER" id="PTHR13693">
    <property type="entry name" value="CLASS II AMINOTRANSFERASE/8-AMINO-7-OXONONANOATE SYNTHASE"/>
    <property type="match status" value="1"/>
</dbReference>
<keyword evidence="2" id="KW-0808">Transferase</keyword>
<dbReference type="Gene3D" id="3.90.1150.10">
    <property type="entry name" value="Aspartate Aminotransferase, domain 1"/>
    <property type="match status" value="1"/>
</dbReference>
<comment type="caution">
    <text evidence="4">The sequence shown here is derived from an EMBL/GenBank/DDBJ whole genome shotgun (WGS) entry which is preliminary data.</text>
</comment>
<comment type="cofactor">
    <cofactor evidence="1">
        <name>pyridoxal 5'-phosphate</name>
        <dbReference type="ChEBI" id="CHEBI:597326"/>
    </cofactor>
</comment>
<dbReference type="InterPro" id="IPR015421">
    <property type="entry name" value="PyrdxlP-dep_Trfase_major"/>
</dbReference>
<dbReference type="InterPro" id="IPR015422">
    <property type="entry name" value="PyrdxlP-dep_Trfase_small"/>
</dbReference>
<evidence type="ECO:0000259" key="3">
    <source>
        <dbReference type="Pfam" id="PF00155"/>
    </source>
</evidence>
<name>A0ABN1EFC9_9PROT</name>
<dbReference type="SUPFAM" id="SSF53383">
    <property type="entry name" value="PLP-dependent transferases"/>
    <property type="match status" value="1"/>
</dbReference>
<dbReference type="Pfam" id="PF00155">
    <property type="entry name" value="Aminotran_1_2"/>
    <property type="match status" value="1"/>
</dbReference>
<protein>
    <submittedName>
        <fullName evidence="4">Aminotransferase class I/II-fold pyridoxal phosphate-dependent enzyme</fullName>
    </submittedName>
</protein>
<evidence type="ECO:0000313" key="4">
    <source>
        <dbReference type="EMBL" id="GAA0565512.1"/>
    </source>
</evidence>
<dbReference type="GO" id="GO:0008483">
    <property type="term" value="F:transaminase activity"/>
    <property type="evidence" value="ECO:0007669"/>
    <property type="project" value="UniProtKB-KW"/>
</dbReference>
<proteinExistence type="predicted"/>
<dbReference type="InterPro" id="IPR050087">
    <property type="entry name" value="AON_synthase_class-II"/>
</dbReference>
<dbReference type="EMBL" id="BAAADD010000003">
    <property type="protein sequence ID" value="GAA0565512.1"/>
    <property type="molecule type" value="Genomic_DNA"/>
</dbReference>
<evidence type="ECO:0000256" key="2">
    <source>
        <dbReference type="ARBA" id="ARBA00022679"/>
    </source>
</evidence>
<dbReference type="RefSeq" id="WP_166933503.1">
    <property type="nucleotide sequence ID" value="NZ_BAAADD010000003.1"/>
</dbReference>
<organism evidence="4 5">
    <name type="scientific">Rhizomicrobium electricum</name>
    <dbReference type="NCBI Taxonomy" id="480070"/>
    <lineage>
        <taxon>Bacteria</taxon>
        <taxon>Pseudomonadati</taxon>
        <taxon>Pseudomonadota</taxon>
        <taxon>Alphaproteobacteria</taxon>
        <taxon>Micropepsales</taxon>
        <taxon>Micropepsaceae</taxon>
        <taxon>Rhizomicrobium</taxon>
    </lineage>
</organism>
<sequence length="409" mass="44223">MASDFSLAGYIVRRARLVGGSVLENGNPFFAPLDRLQADARSHGTVLTSFANYDYLGISDHSAIKNAAHAALDRVGVGALGSRLVGGERLIHADFESALAKFVGSEAALTLVSGYLTNLTTISSLLGKRDLILYDELSHNSIMAGVQSCKADAVEFRHNDMEYLRHVLQTQRAEHRNCLIVVESLYSMDGDIANLPELLKLKDEFNAWLLVDEAHSIGVLGKSGRGICEHFGEDPKRIDLIIGTLSKTFVSCGGFICGQKVILDWLKYLLPGFVYSVGLPPVIAAAAGAALQVIEDEPSRVGKLQDNAQRFLIKAREAGLSTGPAEGYAIVPVMFPDMKSTMAASDYLMQRGIYAPPIVQVGVPKGLPRIRFFISARHSFEEIDRTIEALKAFSAGLAKTPVPPEPVPA</sequence>
<accession>A0ABN1EFC9</accession>
<reference evidence="4 5" key="1">
    <citation type="journal article" date="2019" name="Int. J. Syst. Evol. Microbiol.">
        <title>The Global Catalogue of Microorganisms (GCM) 10K type strain sequencing project: providing services to taxonomists for standard genome sequencing and annotation.</title>
        <authorList>
            <consortium name="The Broad Institute Genomics Platform"/>
            <consortium name="The Broad Institute Genome Sequencing Center for Infectious Disease"/>
            <person name="Wu L."/>
            <person name="Ma J."/>
        </authorList>
    </citation>
    <scope>NUCLEOTIDE SEQUENCE [LARGE SCALE GENOMIC DNA]</scope>
    <source>
        <strain evidence="4 5">JCM 15089</strain>
    </source>
</reference>
<dbReference type="InterPro" id="IPR004839">
    <property type="entry name" value="Aminotransferase_I/II_large"/>
</dbReference>
<gene>
    <name evidence="4" type="ORF">GCM10008942_12320</name>
</gene>
<dbReference type="PANTHER" id="PTHR13693:SF3">
    <property type="entry name" value="LD36009P"/>
    <property type="match status" value="1"/>
</dbReference>
<dbReference type="InterPro" id="IPR015424">
    <property type="entry name" value="PyrdxlP-dep_Trfase"/>
</dbReference>
<evidence type="ECO:0000313" key="5">
    <source>
        <dbReference type="Proteomes" id="UP001499951"/>
    </source>
</evidence>